<reference evidence="1 2" key="1">
    <citation type="submission" date="2019-07" db="EMBL/GenBank/DDBJ databases">
        <authorList>
            <person name="Kim J."/>
        </authorList>
    </citation>
    <scope>NUCLEOTIDE SEQUENCE [LARGE SCALE GENOMIC DNA]</scope>
    <source>
        <strain evidence="1 2">JC52</strain>
    </source>
</reference>
<dbReference type="EMBL" id="VNJI01000011">
    <property type="protein sequence ID" value="TVY09818.1"/>
    <property type="molecule type" value="Genomic_DNA"/>
</dbReference>
<accession>A0A559KCG5</accession>
<sequence length="62" mass="7021">MDRFDTRGDSQQQPIKAHCAACGQGIYELELVYKCQDEICHKECLPTLVDAELFTAGEEDEK</sequence>
<protein>
    <submittedName>
        <fullName evidence="1">Uncharacterized protein</fullName>
    </submittedName>
</protein>
<proteinExistence type="predicted"/>
<dbReference type="AlphaFoldDB" id="A0A559KCG5"/>
<gene>
    <name evidence="1" type="ORF">FPZ49_10610</name>
</gene>
<name>A0A559KCG5_9BACL</name>
<organism evidence="1 2">
    <name type="scientific">Paenibacillus cremeus</name>
    <dbReference type="NCBI Taxonomy" id="2163881"/>
    <lineage>
        <taxon>Bacteria</taxon>
        <taxon>Bacillati</taxon>
        <taxon>Bacillota</taxon>
        <taxon>Bacilli</taxon>
        <taxon>Bacillales</taxon>
        <taxon>Paenibacillaceae</taxon>
        <taxon>Paenibacillus</taxon>
    </lineage>
</organism>
<dbReference type="RefSeq" id="WP_144846306.1">
    <property type="nucleotide sequence ID" value="NZ_VNJI01000011.1"/>
</dbReference>
<keyword evidence="2" id="KW-1185">Reference proteome</keyword>
<evidence type="ECO:0000313" key="2">
    <source>
        <dbReference type="Proteomes" id="UP000317036"/>
    </source>
</evidence>
<evidence type="ECO:0000313" key="1">
    <source>
        <dbReference type="EMBL" id="TVY09818.1"/>
    </source>
</evidence>
<dbReference type="Proteomes" id="UP000317036">
    <property type="component" value="Unassembled WGS sequence"/>
</dbReference>
<comment type="caution">
    <text evidence="1">The sequence shown here is derived from an EMBL/GenBank/DDBJ whole genome shotgun (WGS) entry which is preliminary data.</text>
</comment>